<dbReference type="InterPro" id="IPR013785">
    <property type="entry name" value="Aldolase_TIM"/>
</dbReference>
<organism evidence="7">
    <name type="scientific">Ceratitis capitata</name>
    <name type="common">Mediterranean fruit fly</name>
    <name type="synonym">Tephritis capitata</name>
    <dbReference type="NCBI Taxonomy" id="7213"/>
    <lineage>
        <taxon>Eukaryota</taxon>
        <taxon>Metazoa</taxon>
        <taxon>Ecdysozoa</taxon>
        <taxon>Arthropoda</taxon>
        <taxon>Hexapoda</taxon>
        <taxon>Insecta</taxon>
        <taxon>Pterygota</taxon>
        <taxon>Neoptera</taxon>
        <taxon>Endopterygota</taxon>
        <taxon>Diptera</taxon>
        <taxon>Brachycera</taxon>
        <taxon>Muscomorpha</taxon>
        <taxon>Tephritoidea</taxon>
        <taxon>Tephritidae</taxon>
        <taxon>Ceratitis</taxon>
        <taxon>Ceratitis</taxon>
    </lineage>
</organism>
<dbReference type="EMBL" id="GAMC01010324">
    <property type="protein sequence ID" value="JAB96231.1"/>
    <property type="molecule type" value="mRNA"/>
</dbReference>
<comment type="pathway">
    <text evidence="1">Carbohydrate degradation; glycolysis; D-glyceraldehyde 3-phosphate and glycerone phosphate from D-glucose: step 4/4.</text>
</comment>
<dbReference type="EC" id="4.1.2.13" evidence="3"/>
<evidence type="ECO:0000313" key="7">
    <source>
        <dbReference type="EMBL" id="JAB96231.1"/>
    </source>
</evidence>
<dbReference type="InterPro" id="IPR000741">
    <property type="entry name" value="FBA_I"/>
</dbReference>
<evidence type="ECO:0000256" key="1">
    <source>
        <dbReference type="ARBA" id="ARBA00004714"/>
    </source>
</evidence>
<dbReference type="UniPathway" id="UPA00109">
    <property type="reaction ID" value="UER00183"/>
</dbReference>
<dbReference type="PANTHER" id="PTHR11627">
    <property type="entry name" value="FRUCTOSE-BISPHOSPHATE ALDOLASE"/>
    <property type="match status" value="1"/>
</dbReference>
<accession>W8BSH2</accession>
<comment type="similarity">
    <text evidence="2">Belongs to the class I fructose-bisphosphate aldolase family.</text>
</comment>
<dbReference type="GO" id="GO:0004332">
    <property type="term" value="F:fructose-bisphosphate aldolase activity"/>
    <property type="evidence" value="ECO:0007669"/>
    <property type="project" value="UniProtKB-EC"/>
</dbReference>
<evidence type="ECO:0000256" key="4">
    <source>
        <dbReference type="ARBA" id="ARBA00023152"/>
    </source>
</evidence>
<dbReference type="Pfam" id="PF00274">
    <property type="entry name" value="Glycolytic"/>
    <property type="match status" value="1"/>
</dbReference>
<evidence type="ECO:0000256" key="6">
    <source>
        <dbReference type="SAM" id="MobiDB-lite"/>
    </source>
</evidence>
<reference evidence="7" key="2">
    <citation type="journal article" date="2014" name="BMC Genomics">
        <title>A genomic perspective to assessing quality of mass-reared SIT flies used in Mediterranean fruit fly (Ceratitis capitata) eradication in California.</title>
        <authorList>
            <person name="Calla B."/>
            <person name="Hall B."/>
            <person name="Hou S."/>
            <person name="Geib S.M."/>
        </authorList>
    </citation>
    <scope>NUCLEOTIDE SEQUENCE</scope>
</reference>
<evidence type="ECO:0000256" key="2">
    <source>
        <dbReference type="ARBA" id="ARBA00010387"/>
    </source>
</evidence>
<keyword evidence="5" id="KW-0456">Lyase</keyword>
<protein>
    <recommendedName>
        <fullName evidence="3">fructose-bisphosphate aldolase</fullName>
        <ecNumber evidence="3">4.1.2.13</ecNumber>
    </recommendedName>
</protein>
<gene>
    <name evidence="7" type="primary">ALF</name>
</gene>
<dbReference type="GO" id="GO:0006096">
    <property type="term" value="P:glycolytic process"/>
    <property type="evidence" value="ECO:0007669"/>
    <property type="project" value="UniProtKB-UniPathway"/>
</dbReference>
<proteinExistence type="evidence at transcript level"/>
<sequence>MSTYFNYASRSLIDELRRIASELIVSGHGVVVTDETPTQLENLMEMFGINSCKENRILYRNLLFSVKDTLDKYVSGVVIHPEVLDQTTVNGCALHCQLRRKNILVGVTVDRGLVPVLCSNGEFATQGLDGLAKRCAEYKDCGCDFTMWRAQYNIGEYTPSYQIIMENANTMAKYAAIAQSKRMLPILEVDIVPTEDNDLERAEKVAETILMFIYKSLGDHHVNVEGTLLRVPMLAPGPKCEKRYSPGQISKTTLRLLRHVVPAGVGGIILHVDGKTEDRSLCLLNATATEPSAKPWPIIFSFDGTLQSSIMIAWAGHKKNVEKAQNEFLKMLSAFSNAAQGSYVTGSMKSLADQCYCKKALKALKEKPEPLPNDCVKFEELCRPPPVGPMTAQPFEISAAFMAIEIKSEVGFEEKVIADQEIKTNEVVENPPPPVSVAEISPSENPVPESANVKRASRASFSSVAGERRRSSAAKGT</sequence>
<keyword evidence="4" id="KW-0324">Glycolysis</keyword>
<feature type="region of interest" description="Disordered" evidence="6">
    <location>
        <begin position="423"/>
        <end position="477"/>
    </location>
</feature>
<dbReference type="AlphaFoldDB" id="W8BSH2"/>
<dbReference type="OrthoDB" id="36455at2759"/>
<evidence type="ECO:0000256" key="3">
    <source>
        <dbReference type="ARBA" id="ARBA00013068"/>
    </source>
</evidence>
<name>W8BSH2_CERCA</name>
<evidence type="ECO:0000256" key="5">
    <source>
        <dbReference type="ARBA" id="ARBA00023239"/>
    </source>
</evidence>
<dbReference type="NCBIfam" id="NF033379">
    <property type="entry name" value="FrucBisAld_I"/>
    <property type="match status" value="1"/>
</dbReference>
<dbReference type="Gene3D" id="3.20.20.70">
    <property type="entry name" value="Aldolase class I"/>
    <property type="match status" value="1"/>
</dbReference>
<reference evidence="7" key="1">
    <citation type="submission" date="2013-07" db="EMBL/GenBank/DDBJ databases">
        <authorList>
            <person name="Geib S."/>
        </authorList>
    </citation>
    <scope>NUCLEOTIDE SEQUENCE</scope>
</reference>
<dbReference type="SUPFAM" id="SSF51569">
    <property type="entry name" value="Aldolase"/>
    <property type="match status" value="1"/>
</dbReference>